<gene>
    <name evidence="1" type="ORF">DEO72_LG11g1979</name>
</gene>
<evidence type="ECO:0000313" key="2">
    <source>
        <dbReference type="Proteomes" id="UP000501690"/>
    </source>
</evidence>
<dbReference type="Proteomes" id="UP000501690">
    <property type="component" value="Linkage Group LG11"/>
</dbReference>
<dbReference type="AlphaFoldDB" id="A0A4D6NPV4"/>
<organism evidence="1 2">
    <name type="scientific">Vigna unguiculata</name>
    <name type="common">Cowpea</name>
    <dbReference type="NCBI Taxonomy" id="3917"/>
    <lineage>
        <taxon>Eukaryota</taxon>
        <taxon>Viridiplantae</taxon>
        <taxon>Streptophyta</taxon>
        <taxon>Embryophyta</taxon>
        <taxon>Tracheophyta</taxon>
        <taxon>Spermatophyta</taxon>
        <taxon>Magnoliopsida</taxon>
        <taxon>eudicotyledons</taxon>
        <taxon>Gunneridae</taxon>
        <taxon>Pentapetalae</taxon>
        <taxon>rosids</taxon>
        <taxon>fabids</taxon>
        <taxon>Fabales</taxon>
        <taxon>Fabaceae</taxon>
        <taxon>Papilionoideae</taxon>
        <taxon>50 kb inversion clade</taxon>
        <taxon>NPAAA clade</taxon>
        <taxon>indigoferoid/millettioid clade</taxon>
        <taxon>Phaseoleae</taxon>
        <taxon>Vigna</taxon>
    </lineage>
</organism>
<dbReference type="EMBL" id="CP039355">
    <property type="protein sequence ID" value="QCE14971.1"/>
    <property type="molecule type" value="Genomic_DNA"/>
</dbReference>
<evidence type="ECO:0000313" key="1">
    <source>
        <dbReference type="EMBL" id="QCE14971.1"/>
    </source>
</evidence>
<protein>
    <submittedName>
        <fullName evidence="1">Uncharacterized protein</fullName>
    </submittedName>
</protein>
<name>A0A4D6NPV4_VIGUN</name>
<keyword evidence="2" id="KW-1185">Reference proteome</keyword>
<sequence>MVPIRGSSCGGAHSRVVVWWCPFGGHALLGRSVVWWPFGGGRSVVSGNSGGHSVVSDNSGGRSVVFDNAGTILSNFQIRAKKDPYLNKAGLNFPLKVSFIVVQT</sequence>
<proteinExistence type="predicted"/>
<accession>A0A4D6NPV4</accession>
<reference evidence="1 2" key="1">
    <citation type="submission" date="2019-04" db="EMBL/GenBank/DDBJ databases">
        <title>An improved genome assembly and genetic linkage map for asparagus bean, Vigna unguiculata ssp. sesquipedialis.</title>
        <authorList>
            <person name="Xia Q."/>
            <person name="Zhang R."/>
            <person name="Dong Y."/>
        </authorList>
    </citation>
    <scope>NUCLEOTIDE SEQUENCE [LARGE SCALE GENOMIC DNA]</scope>
    <source>
        <tissue evidence="1">Leaf</tissue>
    </source>
</reference>